<feature type="compositionally biased region" description="Low complexity" evidence="1">
    <location>
        <begin position="72"/>
        <end position="87"/>
    </location>
</feature>
<feature type="region of interest" description="Disordered" evidence="1">
    <location>
        <begin position="1"/>
        <end position="156"/>
    </location>
</feature>
<dbReference type="EMBL" id="AC108884">
    <property type="protein sequence ID" value="AAM01126.1"/>
    <property type="molecule type" value="Genomic_DNA"/>
</dbReference>
<evidence type="ECO:0000313" key="2">
    <source>
        <dbReference type="EMBL" id="AAM01126.1"/>
    </source>
</evidence>
<evidence type="ECO:0000256" key="1">
    <source>
        <dbReference type="SAM" id="MobiDB-lite"/>
    </source>
</evidence>
<accession>Q8S5Q5</accession>
<feature type="compositionally biased region" description="Low complexity" evidence="1">
    <location>
        <begin position="112"/>
        <end position="124"/>
    </location>
</feature>
<organism evidence="2 3">
    <name type="scientific">Oryza sativa subsp. japonica</name>
    <name type="common">Rice</name>
    <dbReference type="NCBI Taxonomy" id="39947"/>
    <lineage>
        <taxon>Eukaryota</taxon>
        <taxon>Viridiplantae</taxon>
        <taxon>Streptophyta</taxon>
        <taxon>Embryophyta</taxon>
        <taxon>Tracheophyta</taxon>
        <taxon>Spermatophyta</taxon>
        <taxon>Magnoliopsida</taxon>
        <taxon>Liliopsida</taxon>
        <taxon>Poales</taxon>
        <taxon>Poaceae</taxon>
        <taxon>BOP clade</taxon>
        <taxon>Oryzoideae</taxon>
        <taxon>Oryzeae</taxon>
        <taxon>Oryzinae</taxon>
        <taxon>Oryza</taxon>
        <taxon>Oryza sativa</taxon>
    </lineage>
</organism>
<sequence>MPVRSPPLLSLPTRGRRLRRGEARRGAGEARVRPWRRAGQRRQLPAPLPSPPLPDPARGRPGEGGGGEGRRGAAMTTHGVAAAAPARLPSPPLPDLAGARPGQGGGGEARRGATTTTRGAAAAAVRLPSPPRFGRREAGAGRRQRRRGEAQGLSAAEAVSMAGVMAIRASSTSAAGHPGELRLSHRSPERTREIEQGLGRDWVEGDG</sequence>
<gene>
    <name evidence="2" type="primary">OSJNBb0058B20.8</name>
</gene>
<evidence type="ECO:0000313" key="3">
    <source>
        <dbReference type="Proteomes" id="UP000000763"/>
    </source>
</evidence>
<feature type="region of interest" description="Disordered" evidence="1">
    <location>
        <begin position="170"/>
        <end position="207"/>
    </location>
</feature>
<feature type="compositionally biased region" description="Low complexity" evidence="1">
    <location>
        <begin position="1"/>
        <end position="13"/>
    </location>
</feature>
<proteinExistence type="predicted"/>
<reference evidence="3" key="1">
    <citation type="journal article" date="2005" name="Nature">
        <title>The map-based sequence of the rice genome.</title>
        <authorList>
            <consortium name="International rice genome sequencing project (IRGSP)"/>
            <person name="Matsumoto T."/>
            <person name="Wu J."/>
            <person name="Kanamori H."/>
            <person name="Katayose Y."/>
            <person name="Fujisawa M."/>
            <person name="Namiki N."/>
            <person name="Mizuno H."/>
            <person name="Yamamoto K."/>
            <person name="Antonio B.A."/>
            <person name="Baba T."/>
            <person name="Sakata K."/>
            <person name="Nagamura Y."/>
            <person name="Aoki H."/>
            <person name="Arikawa K."/>
            <person name="Arita K."/>
            <person name="Bito T."/>
            <person name="Chiden Y."/>
            <person name="Fujitsuka N."/>
            <person name="Fukunaka R."/>
            <person name="Hamada M."/>
            <person name="Harada C."/>
            <person name="Hayashi A."/>
            <person name="Hijishita S."/>
            <person name="Honda M."/>
            <person name="Hosokawa S."/>
            <person name="Ichikawa Y."/>
            <person name="Idonuma A."/>
            <person name="Iijima M."/>
            <person name="Ikeda M."/>
            <person name="Ikeno M."/>
            <person name="Ito K."/>
            <person name="Ito S."/>
            <person name="Ito T."/>
            <person name="Ito Y."/>
            <person name="Ito Y."/>
            <person name="Iwabuchi A."/>
            <person name="Kamiya K."/>
            <person name="Karasawa W."/>
            <person name="Kurita K."/>
            <person name="Katagiri S."/>
            <person name="Kikuta A."/>
            <person name="Kobayashi H."/>
            <person name="Kobayashi N."/>
            <person name="Machita K."/>
            <person name="Maehara T."/>
            <person name="Masukawa M."/>
            <person name="Mizubayashi T."/>
            <person name="Mukai Y."/>
            <person name="Nagasaki H."/>
            <person name="Nagata Y."/>
            <person name="Naito S."/>
            <person name="Nakashima M."/>
            <person name="Nakama Y."/>
            <person name="Nakamichi Y."/>
            <person name="Nakamura M."/>
            <person name="Meguro A."/>
            <person name="Negishi M."/>
            <person name="Ohta I."/>
            <person name="Ohta T."/>
            <person name="Okamoto M."/>
            <person name="Ono N."/>
            <person name="Saji S."/>
            <person name="Sakaguchi M."/>
            <person name="Sakai K."/>
            <person name="Shibata M."/>
            <person name="Shimokawa T."/>
            <person name="Song J."/>
            <person name="Takazaki Y."/>
            <person name="Terasawa K."/>
            <person name="Tsugane M."/>
            <person name="Tsuji K."/>
            <person name="Ueda S."/>
            <person name="Waki K."/>
            <person name="Yamagata H."/>
            <person name="Yamamoto M."/>
            <person name="Yamamoto S."/>
            <person name="Yamane H."/>
            <person name="Yoshiki S."/>
            <person name="Yoshihara R."/>
            <person name="Yukawa K."/>
            <person name="Zhong H."/>
            <person name="Yano M."/>
            <person name="Yuan Q."/>
            <person name="Ouyang S."/>
            <person name="Liu J."/>
            <person name="Jones K.M."/>
            <person name="Gansberger K."/>
            <person name="Moffat K."/>
            <person name="Hill J."/>
            <person name="Bera J."/>
            <person name="Fadrosh D."/>
            <person name="Jin S."/>
            <person name="Johri S."/>
            <person name="Kim M."/>
            <person name="Overton L."/>
            <person name="Reardon M."/>
            <person name="Tsitrin T."/>
            <person name="Vuong H."/>
            <person name="Weaver B."/>
            <person name="Ciecko A."/>
            <person name="Tallon L."/>
            <person name="Jackson J."/>
            <person name="Pai G."/>
            <person name="Aken S.V."/>
            <person name="Utterback T."/>
            <person name="Reidmuller S."/>
            <person name="Feldblyum T."/>
            <person name="Hsiao J."/>
            <person name="Zismann V."/>
            <person name="Iobst S."/>
            <person name="de Vazeille A.R."/>
            <person name="Buell C.R."/>
            <person name="Ying K."/>
            <person name="Li Y."/>
            <person name="Lu T."/>
            <person name="Huang Y."/>
            <person name="Zhao Q."/>
            <person name="Feng Q."/>
            <person name="Zhang L."/>
            <person name="Zhu J."/>
            <person name="Weng Q."/>
            <person name="Mu J."/>
            <person name="Lu Y."/>
            <person name="Fan D."/>
            <person name="Liu Y."/>
            <person name="Guan J."/>
            <person name="Zhang Y."/>
            <person name="Yu S."/>
            <person name="Liu X."/>
            <person name="Zhang Y."/>
            <person name="Hong G."/>
            <person name="Han B."/>
            <person name="Choisne N."/>
            <person name="Demange N."/>
            <person name="Orjeda G."/>
            <person name="Samain S."/>
            <person name="Cattolico L."/>
            <person name="Pelletier E."/>
            <person name="Couloux A."/>
            <person name="Segurens B."/>
            <person name="Wincker P."/>
            <person name="D'Hont A."/>
            <person name="Scarpelli C."/>
            <person name="Weissenbach J."/>
            <person name="Salanoubat M."/>
            <person name="Quetier F."/>
            <person name="Yu Y."/>
            <person name="Kim H.R."/>
            <person name="Rambo T."/>
            <person name="Currie J."/>
            <person name="Collura K."/>
            <person name="Luo M."/>
            <person name="Yang T."/>
            <person name="Ammiraju J.S.S."/>
            <person name="Engler F."/>
            <person name="Soderlund C."/>
            <person name="Wing R.A."/>
            <person name="Palmer L.E."/>
            <person name="de la Bastide M."/>
            <person name="Spiegel L."/>
            <person name="Nascimento L."/>
            <person name="Zutavern T."/>
            <person name="O'Shaughnessy A."/>
            <person name="Dike S."/>
            <person name="Dedhia N."/>
            <person name="Preston R."/>
            <person name="Balija V."/>
            <person name="McCombie W.R."/>
            <person name="Chow T."/>
            <person name="Chen H."/>
            <person name="Chung M."/>
            <person name="Chen C."/>
            <person name="Shaw J."/>
            <person name="Wu H."/>
            <person name="Hsiao K."/>
            <person name="Chao Y."/>
            <person name="Chu M."/>
            <person name="Cheng C."/>
            <person name="Hour A."/>
            <person name="Lee P."/>
            <person name="Lin S."/>
            <person name="Lin Y."/>
            <person name="Liou J."/>
            <person name="Liu S."/>
            <person name="Hsing Y."/>
            <person name="Raghuvanshi S."/>
            <person name="Mohanty A."/>
            <person name="Bharti A.K."/>
            <person name="Gaur A."/>
            <person name="Gupta V."/>
            <person name="Kumar D."/>
            <person name="Ravi V."/>
            <person name="Vij S."/>
            <person name="Kapur A."/>
            <person name="Khurana P."/>
            <person name="Khurana P."/>
            <person name="Khurana J.P."/>
            <person name="Tyagi A.K."/>
            <person name="Gaikwad K."/>
            <person name="Singh A."/>
            <person name="Dalal V."/>
            <person name="Srivastava S."/>
            <person name="Dixit A."/>
            <person name="Pal A.K."/>
            <person name="Ghazi I.A."/>
            <person name="Yadav M."/>
            <person name="Pandit A."/>
            <person name="Bhargava A."/>
            <person name="Sureshbabu K."/>
            <person name="Batra K."/>
            <person name="Sharma T.R."/>
            <person name="Mohapatra T."/>
            <person name="Singh N.K."/>
            <person name="Messing J."/>
            <person name="Nelson A.B."/>
            <person name="Fuks G."/>
            <person name="Kavchok S."/>
            <person name="Keizer G."/>
            <person name="Linton E."/>
            <person name="Llaca V."/>
            <person name="Song R."/>
            <person name="Tanyolac B."/>
            <person name="Young S."/>
            <person name="Ho-Il K."/>
            <person name="Hahn J.H."/>
            <person name="Sangsakoo G."/>
            <person name="Vanavichit A."/>
            <person name="de Mattos Luiz.A.T."/>
            <person name="Zimmer P.D."/>
            <person name="Malone G."/>
            <person name="Dellagostin O."/>
            <person name="de Oliveira A.C."/>
            <person name="Bevan M."/>
            <person name="Bancroft I."/>
            <person name="Minx P."/>
            <person name="Cordum H."/>
            <person name="Wilson R."/>
            <person name="Cheng Z."/>
            <person name="Jin W."/>
            <person name="Jiang J."/>
            <person name="Leong S.A."/>
            <person name="Iwama H."/>
            <person name="Gojobori T."/>
            <person name="Itoh T."/>
            <person name="Niimura Y."/>
            <person name="Fujii Y."/>
            <person name="Habara T."/>
            <person name="Sakai H."/>
            <person name="Sato Y."/>
            <person name="Wilson G."/>
            <person name="Kumar K."/>
            <person name="McCouch S."/>
            <person name="Juretic N."/>
            <person name="Hoen D."/>
            <person name="Wright S."/>
            <person name="Bruskiewich R."/>
            <person name="Bureau T."/>
            <person name="Miyao A."/>
            <person name="Hirochika H."/>
            <person name="Nishikawa T."/>
            <person name="Kadowaki K."/>
            <person name="Sugiura M."/>
            <person name="Burr B."/>
            <person name="Sasaki T."/>
        </authorList>
    </citation>
    <scope>NUCLEOTIDE SEQUENCE [LARGE SCALE GENOMIC DNA]</scope>
    <source>
        <strain evidence="3">cv. Nipponbare</strain>
    </source>
</reference>
<dbReference type="Proteomes" id="UP000000763">
    <property type="component" value="Chromosome 10"/>
</dbReference>
<dbReference type="AlphaFoldDB" id="Q8S5Q5"/>
<feature type="compositionally biased region" description="Pro residues" evidence="1">
    <location>
        <begin position="46"/>
        <end position="55"/>
    </location>
</feature>
<feature type="compositionally biased region" description="Basic and acidic residues" evidence="1">
    <location>
        <begin position="20"/>
        <end position="32"/>
    </location>
</feature>
<reference evidence="3" key="2">
    <citation type="journal article" date="2008" name="Nucleic Acids Res.">
        <title>The rice annotation project database (RAP-DB): 2008 update.</title>
        <authorList>
            <consortium name="The rice annotation project (RAP)"/>
        </authorList>
    </citation>
    <scope>GENOME REANNOTATION</scope>
    <source>
        <strain evidence="3">cv. Nipponbare</strain>
    </source>
</reference>
<name>Q8S5Q5_ORYSJ</name>
<feature type="compositionally biased region" description="Basic and acidic residues" evidence="1">
    <location>
        <begin position="179"/>
        <end position="195"/>
    </location>
</feature>
<protein>
    <submittedName>
        <fullName evidence="2">Uncharacterized protein</fullName>
    </submittedName>
</protein>